<dbReference type="NCBIfam" id="TIGR01351">
    <property type="entry name" value="adk"/>
    <property type="match status" value="1"/>
</dbReference>
<comment type="subcellular location">
    <subcellularLocation>
        <location evidence="2">Plastid</location>
        <location evidence="2">Chloroplast</location>
    </subcellularLocation>
</comment>
<evidence type="ECO:0000313" key="15">
    <source>
        <dbReference type="Proteomes" id="UP000594638"/>
    </source>
</evidence>
<gene>
    <name evidence="14" type="ORF">OLEA9_A091144</name>
</gene>
<dbReference type="CDD" id="cd01428">
    <property type="entry name" value="ADK"/>
    <property type="match status" value="1"/>
</dbReference>
<evidence type="ECO:0000256" key="3">
    <source>
        <dbReference type="ARBA" id="ARBA00007220"/>
    </source>
</evidence>
<dbReference type="HAMAP" id="MF_00235">
    <property type="entry name" value="Adenylate_kinase_Adk"/>
    <property type="match status" value="1"/>
</dbReference>
<evidence type="ECO:0000256" key="5">
    <source>
        <dbReference type="ARBA" id="ARBA00012955"/>
    </source>
</evidence>
<dbReference type="FunFam" id="3.40.50.300:FF:001694">
    <property type="entry name" value="Adenylate kinase, chloroplastic"/>
    <property type="match status" value="1"/>
</dbReference>
<dbReference type="EMBL" id="CACTIH010009381">
    <property type="protein sequence ID" value="CAA3030566.1"/>
    <property type="molecule type" value="Genomic_DNA"/>
</dbReference>
<evidence type="ECO:0000256" key="13">
    <source>
        <dbReference type="RuleBase" id="RU003330"/>
    </source>
</evidence>
<dbReference type="Gene3D" id="3.40.50.300">
    <property type="entry name" value="P-loop containing nucleotide triphosphate hydrolases"/>
    <property type="match status" value="1"/>
</dbReference>
<keyword evidence="7" id="KW-0934">Plastid</keyword>
<keyword evidence="8 13" id="KW-0808">Transferase</keyword>
<sequence length="455" mass="50857">MGALHWLPFINHNEYIVSLLVDDEKFMKISLPKSGEIPDRIIAMSGLLGFVTHHEDMNRIDVWFLRGLDCEVWEKQYIIRMDCTMNMVPLDYSRIDGEIIFKKNDSDLYAYDCSLQIMSKVEVKKGSFPFNGCNLPHVNSLISWTNPVKRLIVEGESIDSKMACSGCYSVNFMAVSSNPNKPLTSSTLLTSKLSSTYSQIPFSSLKFNSKLSPIQLRISKSAPNSFVVVSGIKAEPLKVMISGAPASGKGTQCELITKKYDLVHIAAGDLLRAEVAAGTENGRRAKEYMEKGQLVPDEIVVTMVKERLSQPDSKEKGWLLDGYPRSSSQATALKGFGFEPHIFILLEVPEEILVDRVVGRRLDPVTGKIYHLKYSPPETEEIAARLTQRFDDTEEKVKLRLLTHNKNVEAVLSMYEDVTVRVDGSLSKEDVFTQIDTALRNVLGQRQAPIGSVAV</sequence>
<reference evidence="14 15" key="1">
    <citation type="submission" date="2019-12" db="EMBL/GenBank/DDBJ databases">
        <authorList>
            <person name="Alioto T."/>
            <person name="Alioto T."/>
            <person name="Gomez Garrido J."/>
        </authorList>
    </citation>
    <scope>NUCLEOTIDE SEQUENCE [LARGE SCALE GENOMIC DNA]</scope>
</reference>
<dbReference type="InterPro" id="IPR006259">
    <property type="entry name" value="Adenyl_kin_sub"/>
</dbReference>
<evidence type="ECO:0000256" key="2">
    <source>
        <dbReference type="ARBA" id="ARBA00004229"/>
    </source>
</evidence>
<comment type="caution">
    <text evidence="14">The sequence shown here is derived from an EMBL/GenBank/DDBJ whole genome shotgun (WGS) entry which is preliminary data.</text>
</comment>
<evidence type="ECO:0000256" key="9">
    <source>
        <dbReference type="ARBA" id="ARBA00022741"/>
    </source>
</evidence>
<dbReference type="GO" id="GO:0004017">
    <property type="term" value="F:AMP kinase activity"/>
    <property type="evidence" value="ECO:0007669"/>
    <property type="project" value="UniProtKB-EC"/>
</dbReference>
<comment type="subunit">
    <text evidence="4">Monomer.</text>
</comment>
<evidence type="ECO:0000256" key="10">
    <source>
        <dbReference type="ARBA" id="ARBA00022777"/>
    </source>
</evidence>
<dbReference type="InterPro" id="IPR033690">
    <property type="entry name" value="Adenylat_kinase_CS"/>
</dbReference>
<dbReference type="PRINTS" id="PR00094">
    <property type="entry name" value="ADENYLTKNASE"/>
</dbReference>
<evidence type="ECO:0000256" key="1">
    <source>
        <dbReference type="ARBA" id="ARBA00000582"/>
    </source>
</evidence>
<evidence type="ECO:0000313" key="14">
    <source>
        <dbReference type="EMBL" id="CAA3030566.1"/>
    </source>
</evidence>
<dbReference type="EC" id="2.7.4.3" evidence="5"/>
<dbReference type="InterPro" id="IPR000850">
    <property type="entry name" value="Adenylat/UMP-CMP_kin"/>
</dbReference>
<dbReference type="Proteomes" id="UP000594638">
    <property type="component" value="Unassembled WGS sequence"/>
</dbReference>
<protein>
    <recommendedName>
        <fullName evidence="5">adenylate kinase</fullName>
        <ecNumber evidence="5">2.7.4.3</ecNumber>
    </recommendedName>
    <alternativeName>
        <fullName evidence="12">ATP:AMP phosphotransferase</fullName>
    </alternativeName>
</protein>
<comment type="catalytic activity">
    <reaction evidence="1">
        <text>AMP + ATP = 2 ADP</text>
        <dbReference type="Rhea" id="RHEA:12973"/>
        <dbReference type="ChEBI" id="CHEBI:30616"/>
        <dbReference type="ChEBI" id="CHEBI:456215"/>
        <dbReference type="ChEBI" id="CHEBI:456216"/>
        <dbReference type="EC" id="2.7.4.3"/>
    </reaction>
</comment>
<dbReference type="GO" id="GO:0005524">
    <property type="term" value="F:ATP binding"/>
    <property type="evidence" value="ECO:0007669"/>
    <property type="project" value="UniProtKB-KW"/>
</dbReference>
<keyword evidence="11" id="KW-0067">ATP-binding</keyword>
<evidence type="ECO:0000256" key="6">
    <source>
        <dbReference type="ARBA" id="ARBA00022528"/>
    </source>
</evidence>
<keyword evidence="15" id="KW-1185">Reference proteome</keyword>
<evidence type="ECO:0000256" key="7">
    <source>
        <dbReference type="ARBA" id="ARBA00022640"/>
    </source>
</evidence>
<dbReference type="PANTHER" id="PTHR23359">
    <property type="entry name" value="NUCLEOTIDE KINASE"/>
    <property type="match status" value="1"/>
</dbReference>
<organism evidence="14 15">
    <name type="scientific">Olea europaea subsp. europaea</name>
    <dbReference type="NCBI Taxonomy" id="158383"/>
    <lineage>
        <taxon>Eukaryota</taxon>
        <taxon>Viridiplantae</taxon>
        <taxon>Streptophyta</taxon>
        <taxon>Embryophyta</taxon>
        <taxon>Tracheophyta</taxon>
        <taxon>Spermatophyta</taxon>
        <taxon>Magnoliopsida</taxon>
        <taxon>eudicotyledons</taxon>
        <taxon>Gunneridae</taxon>
        <taxon>Pentapetalae</taxon>
        <taxon>asterids</taxon>
        <taxon>lamiids</taxon>
        <taxon>Lamiales</taxon>
        <taxon>Oleaceae</taxon>
        <taxon>Oleeae</taxon>
        <taxon>Olea</taxon>
    </lineage>
</organism>
<dbReference type="Gramene" id="OE9A091144T1">
    <property type="protein sequence ID" value="OE9A091144C1"/>
    <property type="gene ID" value="OE9A091144"/>
</dbReference>
<evidence type="ECO:0000256" key="11">
    <source>
        <dbReference type="ARBA" id="ARBA00022840"/>
    </source>
</evidence>
<dbReference type="InterPro" id="IPR027417">
    <property type="entry name" value="P-loop_NTPase"/>
</dbReference>
<dbReference type="PROSITE" id="PS00113">
    <property type="entry name" value="ADENYLATE_KINASE"/>
    <property type="match status" value="1"/>
</dbReference>
<dbReference type="OrthoDB" id="439792at2759"/>
<dbReference type="GO" id="GO:0009507">
    <property type="term" value="C:chloroplast"/>
    <property type="evidence" value="ECO:0007669"/>
    <property type="project" value="UniProtKB-SubCell"/>
</dbReference>
<accession>A0A8S0VKY8</accession>
<comment type="similarity">
    <text evidence="3 13">Belongs to the adenylate kinase family.</text>
</comment>
<keyword evidence="9" id="KW-0547">Nucleotide-binding</keyword>
<evidence type="ECO:0000256" key="4">
    <source>
        <dbReference type="ARBA" id="ARBA00011245"/>
    </source>
</evidence>
<dbReference type="AlphaFoldDB" id="A0A8S0VKY8"/>
<proteinExistence type="inferred from homology"/>
<evidence type="ECO:0000256" key="12">
    <source>
        <dbReference type="ARBA" id="ARBA00031517"/>
    </source>
</evidence>
<dbReference type="Pfam" id="PF00406">
    <property type="entry name" value="ADK"/>
    <property type="match status" value="1"/>
</dbReference>
<evidence type="ECO:0000256" key="8">
    <source>
        <dbReference type="ARBA" id="ARBA00022679"/>
    </source>
</evidence>
<dbReference type="SUPFAM" id="SSF52540">
    <property type="entry name" value="P-loop containing nucleoside triphosphate hydrolases"/>
    <property type="match status" value="1"/>
</dbReference>
<keyword evidence="6" id="KW-0150">Chloroplast</keyword>
<keyword evidence="10 13" id="KW-0418">Kinase</keyword>
<name>A0A8S0VKY8_OLEEU</name>